<organism evidence="2 3">
    <name type="scientific">Cladobotryum mycophilum</name>
    <dbReference type="NCBI Taxonomy" id="491253"/>
    <lineage>
        <taxon>Eukaryota</taxon>
        <taxon>Fungi</taxon>
        <taxon>Dikarya</taxon>
        <taxon>Ascomycota</taxon>
        <taxon>Pezizomycotina</taxon>
        <taxon>Sordariomycetes</taxon>
        <taxon>Hypocreomycetidae</taxon>
        <taxon>Hypocreales</taxon>
        <taxon>Hypocreaceae</taxon>
        <taxon>Cladobotryum</taxon>
    </lineage>
</organism>
<comment type="caution">
    <text evidence="2">The sequence shown here is derived from an EMBL/GenBank/DDBJ whole genome shotgun (WGS) entry which is preliminary data.</text>
</comment>
<dbReference type="Proteomes" id="UP001338125">
    <property type="component" value="Unassembled WGS sequence"/>
</dbReference>
<dbReference type="Pfam" id="PF24809">
    <property type="entry name" value="DUF7708"/>
    <property type="match status" value="1"/>
</dbReference>
<gene>
    <name evidence="2" type="ORF">PT974_05326</name>
</gene>
<protein>
    <recommendedName>
        <fullName evidence="1">DUF7708 domain-containing protein</fullName>
    </recommendedName>
</protein>
<reference evidence="2 3" key="1">
    <citation type="submission" date="2024-01" db="EMBL/GenBank/DDBJ databases">
        <title>Complete genome of Cladobotryum mycophilum ATHUM6906.</title>
        <authorList>
            <person name="Christinaki A.C."/>
            <person name="Myridakis A.I."/>
            <person name="Kouvelis V.N."/>
        </authorList>
    </citation>
    <scope>NUCLEOTIDE SEQUENCE [LARGE SCALE GENOMIC DNA]</scope>
    <source>
        <strain evidence="2 3">ATHUM6906</strain>
    </source>
</reference>
<proteinExistence type="predicted"/>
<name>A0ABR0SJB1_9HYPO</name>
<accession>A0ABR0SJB1</accession>
<sequence length="516" mass="58187">MSLAQDFRAWYACDDDDGIKTNVAEGAFRSALKRLTEKSDNDGEKWSILHDAASLDDVTKIISESMTKYSAGGKYPKVMKWLQKASESMMHYSGIFDMFARHHPEYTSIVWGVIKLLFMGVIQHEKTVKLLAKSLAEIAERLPRLHLTSGLYPTPQMRRAAEELYSSILKFLMRAYDWYNEGKLYHIIHSFTKPPELYYSDLLEEITANSRNIDQLAIAASQAEMRDMHKKVSILVSMLSSSDERMKDMAEKMFSYHSIQMASLVDTNQRVSDVQLSQILSHLANVPLDDPDKSFQHHLFFRRRRATGAADAVATNRFWLSPKLQSLFSAESSALAVLKGGYSSRQALQDFCIDVVQQLHSSGAPILWALKNARSSKHEGGPMNIVDLLKYLTLQAMKLDESLKTEKTMSLRSAQFHATTTAVEWFELFLKAVNGVGRQVHLVIDLETVDQSLRSPDGFNIISALLRSFQARSTDNTASRLKVLIIVYGPTSNNMQTGEFAPLVVPVRATGETDRK</sequence>
<evidence type="ECO:0000313" key="3">
    <source>
        <dbReference type="Proteomes" id="UP001338125"/>
    </source>
</evidence>
<dbReference type="EMBL" id="JAVFKD010000012">
    <property type="protein sequence ID" value="KAK5991936.1"/>
    <property type="molecule type" value="Genomic_DNA"/>
</dbReference>
<evidence type="ECO:0000259" key="1">
    <source>
        <dbReference type="Pfam" id="PF24809"/>
    </source>
</evidence>
<feature type="domain" description="DUF7708" evidence="1">
    <location>
        <begin position="80"/>
        <end position="225"/>
    </location>
</feature>
<evidence type="ECO:0000313" key="2">
    <source>
        <dbReference type="EMBL" id="KAK5991936.1"/>
    </source>
</evidence>
<keyword evidence="3" id="KW-1185">Reference proteome</keyword>
<dbReference type="InterPro" id="IPR056125">
    <property type="entry name" value="DUF7708"/>
</dbReference>